<dbReference type="Pfam" id="PF03953">
    <property type="entry name" value="Tubulin_C"/>
    <property type="match status" value="1"/>
</dbReference>
<dbReference type="PRINTS" id="PR01162">
    <property type="entry name" value="ALPHATUBULIN"/>
</dbReference>
<dbReference type="InterPro" id="IPR023123">
    <property type="entry name" value="Tubulin_C"/>
</dbReference>
<dbReference type="Pfam" id="PF13299">
    <property type="entry name" value="CPSF100_C"/>
    <property type="match status" value="1"/>
</dbReference>
<dbReference type="PRINTS" id="PR01161">
    <property type="entry name" value="TUBULIN"/>
</dbReference>
<comment type="subcellular location">
    <subcellularLocation>
        <location evidence="2">Cytoplasm</location>
        <location evidence="2">Cytoskeleton</location>
    </subcellularLocation>
</comment>
<evidence type="ECO:0000256" key="11">
    <source>
        <dbReference type="ARBA" id="ARBA00023212"/>
    </source>
</evidence>
<sequence length="1376" mass="152015">MFARPGLHKYAAIFGTGSFAKAMITFTPLSGAARSSRTTPLSYLLQVDDVKILIDCGSPDWAPEPSPFQSAAEESEDKSPAWTEYVESLQKLAPEIDLVLLSHGDLAHCGLYPYAYSRWGLKAPAYSTLPVQAMGRIAVTEDVEGLREEYEVVDPTPEAPRDDTASERAPSEQPPSPPQSSREKCIATVIEVQDAFDSLNTLRYSQPTHLQGKCQGLTITPFNAGHTLGGTIWKIRSPSSGTIIYAVDMNHMKERHLDGTVLMRQSSGGIFEPLARPDLLITDAERVPVITSRRKDRDAALIDTITSTLSSRSSLLLPCDSSTRILELLVLLDQHWNYSRLKYPICLLSRTGREMLTFVRSMMEWLGGTISKEDVGEEGNARQNNKRRRDDDNEEEALGALALRFKHLEFFPNPQALLETYSSKDPKLILAVPASMSHGPSRHLFTDFAAVPDNVVLLTARSEEGTLARALFDKWDSSQRPEDKWDKGKIGRNVMMDGSIKLSISRKVPLTGVELEIYQQKEQAAREKEAAHQATLARNQRMLEADEDETDSESDSDADEEDEVRDALGMDSMDTGADGAGNEAEGGEGKKSRWKSDKTLDNADWLDGDEGLTKQFLSFDIYIKGNVSKSNSFFKTTNQGPRFRMFPYVDKKRRVDEYGETIDVGMWLRKGKALEEEAESEDLKDHKRRLLAEEDAKKAIKEPPSKFVTSEIEIQLACRLLFIDMEGLNDGRAVKQIVPQVNPRKMIVVHASAPASDALIESCNNIRSMTKDIFAPDVGEMLQIGQQTNSFSINISDELLASLKISRFEDNEIAYVRGLVTAHPTSTIPTLEPISSTAVRVDPGGEAQVQEQRVLGSRRTVPLPQSTMIGELKLTALKSRLTAVGVQAELIGEGVLVCGTLDETVAVKKLGKGKIELEGPVSEVYYTFRMREVISLHVGQAGVQIGNACWELYTLEHGLSPDGRLTEGSPSATDSGFSTFFSETGTGKHVPRSLYIDLEPGVIDDVKTGPYRSLFHPETLVTGKEDAANNYARGHYTVGKELIDPVMDKIRRLADNCSGLQGFFVFHSFGGGTGSGFGALLLERLSTDYGKKSKLEFCVYPAPQLSSSVVEPYNSVLTTHTTLEHSDCSFMVDNEAIYDICKKKLGVVSPSFSNLNRLIAQVVSSITASLRFDGSLNVDLNEFQTNLVPFPRIHFPLATYAPLLSADKATHEQNSVAEMTFSCFESGNQMVKCDPKEGKYMACCLLYRGDVVPKDVQAAVASIKTKRTIQFVDWCPTGFKLGVCNEPSACVPGGDLAKTSRSLCMLSNTTAISTAWSRLDYKFDLMYSKRAFVHWYVGEGMEEGEFSEAREDLAALEKDYEEVGTDSADPEEESEY</sequence>
<evidence type="ECO:0000256" key="6">
    <source>
        <dbReference type="ARBA" id="ARBA00022723"/>
    </source>
</evidence>
<dbReference type="InterPro" id="IPR008280">
    <property type="entry name" value="Tub_FtsZ_C"/>
</dbReference>
<dbReference type="InterPro" id="IPR037103">
    <property type="entry name" value="Tubulin/FtsZ-like_C"/>
</dbReference>
<dbReference type="InterPro" id="IPR000217">
    <property type="entry name" value="Tubulin"/>
</dbReference>
<dbReference type="Gene3D" id="3.30.1330.20">
    <property type="entry name" value="Tubulin/FtsZ, C-terminal domain"/>
    <property type="match status" value="1"/>
</dbReference>
<protein>
    <recommendedName>
        <fullName evidence="20">Cleavage and polyadenylation specificity factor subunit 2</fullName>
    </recommendedName>
</protein>
<name>A0A409VI78_9AGAR</name>
<keyword evidence="8" id="KW-0378">Hydrolase</keyword>
<dbReference type="Gene3D" id="3.40.50.1440">
    <property type="entry name" value="Tubulin/FtsZ, GTPase domain"/>
    <property type="match status" value="1"/>
</dbReference>
<dbReference type="InterPro" id="IPR036525">
    <property type="entry name" value="Tubulin/FtsZ_GTPase_sf"/>
</dbReference>
<feature type="domain" description="Beta-Casp" evidence="17">
    <location>
        <begin position="325"/>
        <end position="471"/>
    </location>
</feature>
<dbReference type="Pfam" id="PF10996">
    <property type="entry name" value="Beta-Casp"/>
    <property type="match status" value="1"/>
</dbReference>
<feature type="compositionally biased region" description="Acidic residues" evidence="14">
    <location>
        <begin position="545"/>
        <end position="564"/>
    </location>
</feature>
<accession>A0A409VI78</accession>
<proteinExistence type="inferred from homology"/>
<keyword evidence="9" id="KW-0460">Magnesium</keyword>
<dbReference type="Proteomes" id="UP000284706">
    <property type="component" value="Unassembled WGS sequence"/>
</dbReference>
<comment type="function">
    <text evidence="12">Tubulin is the major constituent of microtubules, a cylinder consisting of laterally associated linear protofilaments composed of alpha- and beta-tubulin heterodimers. Microtubules grow by the addition of GTP-tubulin dimers to the microtubule end, where a stabilizing cap forms. Below the cap, tubulin dimers are in GDP-bound state, owing to GTPase activity of alpha-tubulin.</text>
</comment>
<reference evidence="18 19" key="1">
    <citation type="journal article" date="2018" name="Evol. Lett.">
        <title>Horizontal gene cluster transfer increased hallucinogenic mushroom diversity.</title>
        <authorList>
            <person name="Reynolds H.T."/>
            <person name="Vijayakumar V."/>
            <person name="Gluck-Thaler E."/>
            <person name="Korotkin H.B."/>
            <person name="Matheny P.B."/>
            <person name="Slot J.C."/>
        </authorList>
    </citation>
    <scope>NUCLEOTIDE SEQUENCE [LARGE SCALE GENOMIC DNA]</scope>
    <source>
        <strain evidence="18 19">SRW20</strain>
    </source>
</reference>
<dbReference type="STRING" id="231916.A0A409VI78"/>
<comment type="caution">
    <text evidence="18">The sequence shown here is derived from an EMBL/GenBank/DDBJ whole genome shotgun (WGS) entry which is preliminary data.</text>
</comment>
<keyword evidence="5" id="KW-0493">Microtubule</keyword>
<dbReference type="InterPro" id="IPR002452">
    <property type="entry name" value="Alpha_tubulin"/>
</dbReference>
<gene>
    <name evidence="18" type="ORF">CVT26_010703</name>
</gene>
<dbReference type="FunFam" id="1.10.287.600:FF:000005">
    <property type="entry name" value="Tubulin alpha chain"/>
    <property type="match status" value="1"/>
</dbReference>
<dbReference type="OrthoDB" id="64353at2759"/>
<dbReference type="GO" id="GO:0005525">
    <property type="term" value="F:GTP binding"/>
    <property type="evidence" value="ECO:0007669"/>
    <property type="project" value="UniProtKB-KW"/>
</dbReference>
<evidence type="ECO:0000256" key="14">
    <source>
        <dbReference type="SAM" id="MobiDB-lite"/>
    </source>
</evidence>
<dbReference type="FunFam" id="3.30.1330.20:FF:000001">
    <property type="entry name" value="Tubulin alpha chain"/>
    <property type="match status" value="1"/>
</dbReference>
<dbReference type="InterPro" id="IPR017975">
    <property type="entry name" value="Tubulin_CS"/>
</dbReference>
<feature type="region of interest" description="Disordered" evidence="14">
    <location>
        <begin position="148"/>
        <end position="183"/>
    </location>
</feature>
<evidence type="ECO:0000256" key="7">
    <source>
        <dbReference type="ARBA" id="ARBA00022741"/>
    </source>
</evidence>
<dbReference type="FunFam" id="3.40.50.1440:FF:000008">
    <property type="entry name" value="Tubulin alpha chain"/>
    <property type="match status" value="1"/>
</dbReference>
<dbReference type="InterPro" id="IPR003008">
    <property type="entry name" value="Tubulin_FtsZ_GTPase"/>
</dbReference>
<dbReference type="GO" id="GO:0005634">
    <property type="term" value="C:nucleus"/>
    <property type="evidence" value="ECO:0007669"/>
    <property type="project" value="UniProtKB-ARBA"/>
</dbReference>
<dbReference type="SMART" id="SM00865">
    <property type="entry name" value="Tubulin_C"/>
    <property type="match status" value="1"/>
</dbReference>
<dbReference type="InterPro" id="IPR001279">
    <property type="entry name" value="Metallo-B-lactamas"/>
</dbReference>
<dbReference type="GO" id="GO:0016787">
    <property type="term" value="F:hydrolase activity"/>
    <property type="evidence" value="ECO:0007669"/>
    <property type="project" value="UniProtKB-KW"/>
</dbReference>
<evidence type="ECO:0000256" key="8">
    <source>
        <dbReference type="ARBA" id="ARBA00022801"/>
    </source>
</evidence>
<evidence type="ECO:0000256" key="9">
    <source>
        <dbReference type="ARBA" id="ARBA00022842"/>
    </source>
</evidence>
<evidence type="ECO:0000256" key="5">
    <source>
        <dbReference type="ARBA" id="ARBA00022701"/>
    </source>
</evidence>
<dbReference type="GO" id="GO:0007017">
    <property type="term" value="P:microtubule-based process"/>
    <property type="evidence" value="ECO:0007669"/>
    <property type="project" value="InterPro"/>
</dbReference>
<keyword evidence="6" id="KW-0479">Metal-binding</keyword>
<dbReference type="GO" id="GO:0005874">
    <property type="term" value="C:microtubule"/>
    <property type="evidence" value="ECO:0007669"/>
    <property type="project" value="UniProtKB-KW"/>
</dbReference>
<dbReference type="Gene3D" id="3.60.15.10">
    <property type="entry name" value="Ribonuclease Z/Hydroxyacylglutathione hydrolase-like"/>
    <property type="match status" value="1"/>
</dbReference>
<dbReference type="InterPro" id="IPR025069">
    <property type="entry name" value="Cpsf2_C"/>
</dbReference>
<evidence type="ECO:0000256" key="4">
    <source>
        <dbReference type="ARBA" id="ARBA00022490"/>
    </source>
</evidence>
<feature type="domain" description="Tubulin/FtsZ 2-layer sandwich" evidence="16">
    <location>
        <begin position="1176"/>
        <end position="1321"/>
    </location>
</feature>
<feature type="domain" description="Tubulin/FtsZ GTPase" evidence="15">
    <location>
        <begin position="977"/>
        <end position="1174"/>
    </location>
</feature>
<evidence type="ECO:0000259" key="17">
    <source>
        <dbReference type="SMART" id="SM01027"/>
    </source>
</evidence>
<dbReference type="Gene3D" id="1.10.287.600">
    <property type="entry name" value="Helix hairpin bin"/>
    <property type="match status" value="1"/>
</dbReference>
<keyword evidence="7" id="KW-0547">Nucleotide-binding</keyword>
<dbReference type="GO" id="GO:0005200">
    <property type="term" value="F:structural constituent of cytoskeleton"/>
    <property type="evidence" value="ECO:0007669"/>
    <property type="project" value="InterPro"/>
</dbReference>
<keyword evidence="19" id="KW-1185">Reference proteome</keyword>
<dbReference type="Pfam" id="PF16661">
    <property type="entry name" value="Lactamase_B_6"/>
    <property type="match status" value="1"/>
</dbReference>
<evidence type="ECO:0000313" key="18">
    <source>
        <dbReference type="EMBL" id="PPQ65941.1"/>
    </source>
</evidence>
<keyword evidence="11" id="KW-0206">Cytoskeleton</keyword>
<dbReference type="InterPro" id="IPR036866">
    <property type="entry name" value="RibonucZ/Hydroxyglut_hydro"/>
</dbReference>
<dbReference type="InParanoid" id="A0A409VI78"/>
<dbReference type="PANTHER" id="PTHR11588">
    <property type="entry name" value="TUBULIN"/>
    <property type="match status" value="1"/>
</dbReference>
<dbReference type="InterPro" id="IPR018316">
    <property type="entry name" value="Tubulin/FtsZ_2-layer-sand-dom"/>
</dbReference>
<dbReference type="FunCoup" id="A0A409VI78">
    <property type="interactions" value="756"/>
</dbReference>
<evidence type="ECO:0000256" key="13">
    <source>
        <dbReference type="ARBA" id="ARBA00049117"/>
    </source>
</evidence>
<evidence type="ECO:0000256" key="10">
    <source>
        <dbReference type="ARBA" id="ARBA00023134"/>
    </source>
</evidence>
<dbReference type="SUPFAM" id="SSF52490">
    <property type="entry name" value="Tubulin nucleotide-binding domain-like"/>
    <property type="match status" value="1"/>
</dbReference>
<dbReference type="Pfam" id="PF00091">
    <property type="entry name" value="Tubulin"/>
    <property type="match status" value="1"/>
</dbReference>
<keyword evidence="4" id="KW-0963">Cytoplasm</keyword>
<dbReference type="SUPFAM" id="SSF55307">
    <property type="entry name" value="Tubulin C-terminal domain-like"/>
    <property type="match status" value="1"/>
</dbReference>
<dbReference type="CDD" id="cd02186">
    <property type="entry name" value="alpha_tubulin"/>
    <property type="match status" value="1"/>
</dbReference>
<dbReference type="InterPro" id="IPR035639">
    <property type="entry name" value="CPSF2_MBL"/>
</dbReference>
<evidence type="ECO:0000256" key="12">
    <source>
        <dbReference type="ARBA" id="ARBA00034296"/>
    </source>
</evidence>
<dbReference type="CDD" id="cd16293">
    <property type="entry name" value="CPSF2-like_MBL-fold"/>
    <property type="match status" value="1"/>
</dbReference>
<feature type="compositionally biased region" description="Basic and acidic residues" evidence="14">
    <location>
        <begin position="159"/>
        <end position="170"/>
    </location>
</feature>
<comment type="similarity">
    <text evidence="3">Belongs to the tubulin family.</text>
</comment>
<evidence type="ECO:0008006" key="20">
    <source>
        <dbReference type="Google" id="ProtNLM"/>
    </source>
</evidence>
<organism evidence="18 19">
    <name type="scientific">Gymnopilus dilepis</name>
    <dbReference type="NCBI Taxonomy" id="231916"/>
    <lineage>
        <taxon>Eukaryota</taxon>
        <taxon>Fungi</taxon>
        <taxon>Dikarya</taxon>
        <taxon>Basidiomycota</taxon>
        <taxon>Agaricomycotina</taxon>
        <taxon>Agaricomycetes</taxon>
        <taxon>Agaricomycetidae</taxon>
        <taxon>Agaricales</taxon>
        <taxon>Agaricineae</taxon>
        <taxon>Hymenogastraceae</taxon>
        <taxon>Gymnopilus</taxon>
    </lineage>
</organism>
<dbReference type="PROSITE" id="PS00227">
    <property type="entry name" value="TUBULIN"/>
    <property type="match status" value="1"/>
</dbReference>
<dbReference type="InterPro" id="IPR022712">
    <property type="entry name" value="Beta_Casp"/>
</dbReference>
<evidence type="ECO:0000259" key="16">
    <source>
        <dbReference type="SMART" id="SM00865"/>
    </source>
</evidence>
<comment type="cofactor">
    <cofactor evidence="1">
        <name>Mg(2+)</name>
        <dbReference type="ChEBI" id="CHEBI:18420"/>
    </cofactor>
</comment>
<dbReference type="SUPFAM" id="SSF56281">
    <property type="entry name" value="Metallo-hydrolase/oxidoreductase"/>
    <property type="match status" value="1"/>
</dbReference>
<evidence type="ECO:0000256" key="1">
    <source>
        <dbReference type="ARBA" id="ARBA00001946"/>
    </source>
</evidence>
<dbReference type="SMART" id="SM01027">
    <property type="entry name" value="Beta-Casp"/>
    <property type="match status" value="1"/>
</dbReference>
<evidence type="ECO:0000256" key="3">
    <source>
        <dbReference type="ARBA" id="ARBA00009636"/>
    </source>
</evidence>
<comment type="catalytic activity">
    <reaction evidence="13">
        <text>GTP + H2O = GDP + phosphate + H(+)</text>
        <dbReference type="Rhea" id="RHEA:19669"/>
        <dbReference type="ChEBI" id="CHEBI:15377"/>
        <dbReference type="ChEBI" id="CHEBI:15378"/>
        <dbReference type="ChEBI" id="CHEBI:37565"/>
        <dbReference type="ChEBI" id="CHEBI:43474"/>
        <dbReference type="ChEBI" id="CHEBI:58189"/>
    </reaction>
    <physiologicalReaction direction="left-to-right" evidence="13">
        <dbReference type="Rhea" id="RHEA:19670"/>
    </physiologicalReaction>
</comment>
<evidence type="ECO:0000256" key="2">
    <source>
        <dbReference type="ARBA" id="ARBA00004245"/>
    </source>
</evidence>
<dbReference type="EMBL" id="NHYE01005642">
    <property type="protein sequence ID" value="PPQ65941.1"/>
    <property type="molecule type" value="Genomic_DNA"/>
</dbReference>
<dbReference type="GO" id="GO:0046872">
    <property type="term" value="F:metal ion binding"/>
    <property type="evidence" value="ECO:0007669"/>
    <property type="project" value="UniProtKB-KW"/>
</dbReference>
<evidence type="ECO:0000313" key="19">
    <source>
        <dbReference type="Proteomes" id="UP000284706"/>
    </source>
</evidence>
<evidence type="ECO:0000259" key="15">
    <source>
        <dbReference type="SMART" id="SM00864"/>
    </source>
</evidence>
<dbReference type="SMART" id="SM00864">
    <property type="entry name" value="Tubulin"/>
    <property type="match status" value="1"/>
</dbReference>
<keyword evidence="10" id="KW-0342">GTP-binding</keyword>
<feature type="region of interest" description="Disordered" evidence="14">
    <location>
        <begin position="542"/>
        <end position="595"/>
    </location>
</feature>